<dbReference type="STRING" id="159087.Daro_1911"/>
<name>Q47ES4_DECAR</name>
<dbReference type="InterPro" id="IPR018060">
    <property type="entry name" value="HTH_AraC"/>
</dbReference>
<dbReference type="InterPro" id="IPR009057">
    <property type="entry name" value="Homeodomain-like_sf"/>
</dbReference>
<dbReference type="SUPFAM" id="SSF46689">
    <property type="entry name" value="Homeodomain-like"/>
    <property type="match status" value="1"/>
</dbReference>
<evidence type="ECO:0000256" key="2">
    <source>
        <dbReference type="ARBA" id="ARBA00023125"/>
    </source>
</evidence>
<evidence type="ECO:0000256" key="3">
    <source>
        <dbReference type="ARBA" id="ARBA00023163"/>
    </source>
</evidence>
<dbReference type="AlphaFoldDB" id="Q47ES4"/>
<dbReference type="SMART" id="SM00342">
    <property type="entry name" value="HTH_ARAC"/>
    <property type="match status" value="1"/>
</dbReference>
<keyword evidence="3" id="KW-0804">Transcription</keyword>
<evidence type="ECO:0000313" key="5">
    <source>
        <dbReference type="EMBL" id="AAZ46657.1"/>
    </source>
</evidence>
<dbReference type="GO" id="GO:0043565">
    <property type="term" value="F:sequence-specific DNA binding"/>
    <property type="evidence" value="ECO:0007669"/>
    <property type="project" value="InterPro"/>
</dbReference>
<dbReference type="Pfam" id="PF12833">
    <property type="entry name" value="HTH_18"/>
    <property type="match status" value="1"/>
</dbReference>
<dbReference type="PANTHER" id="PTHR46796:SF13">
    <property type="entry name" value="HTH-TYPE TRANSCRIPTIONAL ACTIVATOR RHAS"/>
    <property type="match status" value="1"/>
</dbReference>
<proteinExistence type="predicted"/>
<dbReference type="Gene3D" id="1.10.10.60">
    <property type="entry name" value="Homeodomain-like"/>
    <property type="match status" value="1"/>
</dbReference>
<dbReference type="PANTHER" id="PTHR46796">
    <property type="entry name" value="HTH-TYPE TRANSCRIPTIONAL ACTIVATOR RHAS-RELATED"/>
    <property type="match status" value="1"/>
</dbReference>
<reference evidence="5" key="1">
    <citation type="submission" date="2005-08" db="EMBL/GenBank/DDBJ databases">
        <title>Complete sequence of Dechloromonas aromatica RCB.</title>
        <authorList>
            <person name="Salinero K.K."/>
            <person name="Copeland A."/>
            <person name="Lucas S."/>
            <person name="Lapidus A."/>
            <person name="Barry K."/>
            <person name="Detter J.C."/>
            <person name="Glavina T."/>
            <person name="Hammon N."/>
            <person name="Israni S."/>
            <person name="Pitluck S."/>
            <person name="Di Bartolo G."/>
            <person name="Trong S."/>
            <person name="Schmutz J."/>
            <person name="Larimer F."/>
            <person name="Land M."/>
            <person name="Ivanova N."/>
            <person name="Richardson P."/>
        </authorList>
    </citation>
    <scope>NUCLEOTIDE SEQUENCE</scope>
    <source>
        <strain evidence="5">RCB</strain>
    </source>
</reference>
<keyword evidence="1" id="KW-0805">Transcription regulation</keyword>
<dbReference type="GO" id="GO:0003700">
    <property type="term" value="F:DNA-binding transcription factor activity"/>
    <property type="evidence" value="ECO:0007669"/>
    <property type="project" value="InterPro"/>
</dbReference>
<evidence type="ECO:0000259" key="4">
    <source>
        <dbReference type="PROSITE" id="PS01124"/>
    </source>
</evidence>
<accession>Q47ES4</accession>
<evidence type="ECO:0000256" key="1">
    <source>
        <dbReference type="ARBA" id="ARBA00023015"/>
    </source>
</evidence>
<dbReference type="KEGG" id="dar:Daro_1911"/>
<dbReference type="InterPro" id="IPR032783">
    <property type="entry name" value="AraC_lig"/>
</dbReference>
<organism evidence="5">
    <name type="scientific">Dechloromonas aromatica (strain RCB)</name>
    <dbReference type="NCBI Taxonomy" id="159087"/>
    <lineage>
        <taxon>Bacteria</taxon>
        <taxon>Pseudomonadati</taxon>
        <taxon>Pseudomonadota</taxon>
        <taxon>Betaproteobacteria</taxon>
        <taxon>Rhodocyclales</taxon>
        <taxon>Azonexaceae</taxon>
        <taxon>Dechloromonas</taxon>
    </lineage>
</organism>
<dbReference type="EMBL" id="CP000089">
    <property type="protein sequence ID" value="AAZ46657.1"/>
    <property type="molecule type" value="Genomic_DNA"/>
</dbReference>
<keyword evidence="2" id="KW-0238">DNA-binding</keyword>
<sequence length="300" mass="32334">MRAIMLNLSQSFVHLYLQFVQMPANRLDRLSALLEGLAPRVQVNLPPAGIARLNFAAEAPPFLHIHLLAEGEMRLHPGSASLTLQAPCIVVCRSDTAHALETPSAETFQRLMCARAWLDGPVAPLLLNEFAAPLVVPVDGAESSLRHVINLISSELEAPRCGQPALLDRAGDILFIGLLRHLIAHPKTAGGLLNGLADPRIARALVVIHARPQDKWTLELLAEEAGMSRTAFANTFREVMRTTPGKYLSTIRLAIAQRAVQSGKGLKAAARDAGYNSTSALSRALSHINPSPINLHAPGQ</sequence>
<dbReference type="PROSITE" id="PS01124">
    <property type="entry name" value="HTH_ARAC_FAMILY_2"/>
    <property type="match status" value="1"/>
</dbReference>
<gene>
    <name evidence="5" type="ordered locus">Daro_1911</name>
</gene>
<dbReference type="Pfam" id="PF12852">
    <property type="entry name" value="Cupin_6"/>
    <property type="match status" value="1"/>
</dbReference>
<feature type="domain" description="HTH araC/xylS-type" evidence="4">
    <location>
        <begin position="202"/>
        <end position="285"/>
    </location>
</feature>
<protein>
    <submittedName>
        <fullName evidence="5">Transcriptional regulator, AraC family</fullName>
    </submittedName>
</protein>
<dbReference type="HOGENOM" id="CLU_000445_81_0_4"/>
<dbReference type="InterPro" id="IPR050204">
    <property type="entry name" value="AraC_XylS_family_regulators"/>
</dbReference>
<dbReference type="eggNOG" id="COG2207">
    <property type="taxonomic scope" value="Bacteria"/>
</dbReference>